<dbReference type="VEuPathDB" id="FungiDB:BD410DRAFT_835494"/>
<name>A0A4Y7QM10_9AGAM</name>
<dbReference type="InterPro" id="IPR039774">
    <property type="entry name" value="Sin3-like"/>
</dbReference>
<evidence type="ECO:0000256" key="4">
    <source>
        <dbReference type="PROSITE-ProRule" id="PRU00810"/>
    </source>
</evidence>
<evidence type="ECO:0000256" key="2">
    <source>
        <dbReference type="ARBA" id="ARBA00022491"/>
    </source>
</evidence>
<dbReference type="Gene3D" id="1.20.1160.11">
    <property type="entry name" value="Paired amphipathic helix"/>
    <property type="match status" value="1"/>
</dbReference>
<dbReference type="PANTHER" id="PTHR12346:SF0">
    <property type="entry name" value="SIN3A, ISOFORM G"/>
    <property type="match status" value="1"/>
</dbReference>
<dbReference type="InterPro" id="IPR036600">
    <property type="entry name" value="PAH_sf"/>
</dbReference>
<sequence length="163" mass="17771">MEQPVPPIASLTRNPTPPTLETPEQQNADKNPMSELPAPIPTTQPDTEPPPLSSLLPTIAEVPQMPLAAADTVNYVDTVKAQLHDKPEAYEQFLAIMNVFSAKDHASQVAEAHSVAERVAVLFQGCPDLMPQFNAYMTKLRKSSPIERSPPREGSLPTDPLRA</sequence>
<dbReference type="PANTHER" id="PTHR12346">
    <property type="entry name" value="SIN3B-RELATED"/>
    <property type="match status" value="1"/>
</dbReference>
<dbReference type="GO" id="GO:0000785">
    <property type="term" value="C:chromatin"/>
    <property type="evidence" value="ECO:0007669"/>
    <property type="project" value="TreeGrafter"/>
</dbReference>
<feature type="region of interest" description="Disordered" evidence="5">
    <location>
        <begin position="1"/>
        <end position="54"/>
    </location>
</feature>
<dbReference type="InterPro" id="IPR003822">
    <property type="entry name" value="PAH"/>
</dbReference>
<comment type="subcellular location">
    <subcellularLocation>
        <location evidence="1 4">Nucleus</location>
    </subcellularLocation>
</comment>
<dbReference type="AlphaFoldDB" id="A0A4Y7QM10"/>
<organism evidence="6 7">
    <name type="scientific">Rickenella mellea</name>
    <dbReference type="NCBI Taxonomy" id="50990"/>
    <lineage>
        <taxon>Eukaryota</taxon>
        <taxon>Fungi</taxon>
        <taxon>Dikarya</taxon>
        <taxon>Basidiomycota</taxon>
        <taxon>Agaricomycotina</taxon>
        <taxon>Agaricomycetes</taxon>
        <taxon>Hymenochaetales</taxon>
        <taxon>Rickenellaceae</taxon>
        <taxon>Rickenella</taxon>
    </lineage>
</organism>
<evidence type="ECO:0000256" key="5">
    <source>
        <dbReference type="SAM" id="MobiDB-lite"/>
    </source>
</evidence>
<dbReference type="GO" id="GO:0003714">
    <property type="term" value="F:transcription corepressor activity"/>
    <property type="evidence" value="ECO:0007669"/>
    <property type="project" value="InterPro"/>
</dbReference>
<keyword evidence="7" id="KW-1185">Reference proteome</keyword>
<dbReference type="SUPFAM" id="SSF47762">
    <property type="entry name" value="PAH2 domain"/>
    <property type="match status" value="1"/>
</dbReference>
<dbReference type="Proteomes" id="UP000294933">
    <property type="component" value="Unassembled WGS sequence"/>
</dbReference>
<dbReference type="EMBL" id="ML170158">
    <property type="protein sequence ID" value="TDL28278.1"/>
    <property type="molecule type" value="Genomic_DNA"/>
</dbReference>
<evidence type="ECO:0000313" key="6">
    <source>
        <dbReference type="EMBL" id="TDL28278.1"/>
    </source>
</evidence>
<evidence type="ECO:0000313" key="7">
    <source>
        <dbReference type="Proteomes" id="UP000294933"/>
    </source>
</evidence>
<dbReference type="GO" id="GO:0000122">
    <property type="term" value="P:negative regulation of transcription by RNA polymerase II"/>
    <property type="evidence" value="ECO:0007669"/>
    <property type="project" value="TreeGrafter"/>
</dbReference>
<feature type="region of interest" description="Disordered" evidence="5">
    <location>
        <begin position="141"/>
        <end position="163"/>
    </location>
</feature>
<feature type="compositionally biased region" description="Pro residues" evidence="5">
    <location>
        <begin position="38"/>
        <end position="52"/>
    </location>
</feature>
<gene>
    <name evidence="6" type="ORF">BD410DRAFT_835494</name>
</gene>
<dbReference type="STRING" id="50990.A0A4Y7QM10"/>
<evidence type="ECO:0000256" key="1">
    <source>
        <dbReference type="ARBA" id="ARBA00004123"/>
    </source>
</evidence>
<dbReference type="PROSITE" id="PS51477">
    <property type="entry name" value="PAH"/>
    <property type="match status" value="1"/>
</dbReference>
<dbReference type="OrthoDB" id="10265969at2759"/>
<proteinExistence type="predicted"/>
<accession>A0A4Y7QM10</accession>
<dbReference type="GO" id="GO:0000118">
    <property type="term" value="C:histone deacetylase complex"/>
    <property type="evidence" value="ECO:0007669"/>
    <property type="project" value="TreeGrafter"/>
</dbReference>
<keyword evidence="2" id="KW-0678">Repressor</keyword>
<evidence type="ECO:0000256" key="3">
    <source>
        <dbReference type="ARBA" id="ARBA00023242"/>
    </source>
</evidence>
<keyword evidence="3 4" id="KW-0539">Nucleus</keyword>
<reference evidence="6 7" key="1">
    <citation type="submission" date="2018-06" db="EMBL/GenBank/DDBJ databases">
        <title>A transcriptomic atlas of mushroom development highlights an independent origin of complex multicellularity.</title>
        <authorList>
            <consortium name="DOE Joint Genome Institute"/>
            <person name="Krizsan K."/>
            <person name="Almasi E."/>
            <person name="Merenyi Z."/>
            <person name="Sahu N."/>
            <person name="Viragh M."/>
            <person name="Koszo T."/>
            <person name="Mondo S."/>
            <person name="Kiss B."/>
            <person name="Balint B."/>
            <person name="Kues U."/>
            <person name="Barry K."/>
            <person name="Hegedus J.C."/>
            <person name="Henrissat B."/>
            <person name="Johnson J."/>
            <person name="Lipzen A."/>
            <person name="Ohm R."/>
            <person name="Nagy I."/>
            <person name="Pangilinan J."/>
            <person name="Yan J."/>
            <person name="Xiong Y."/>
            <person name="Grigoriev I.V."/>
            <person name="Hibbett D.S."/>
            <person name="Nagy L.G."/>
        </authorList>
    </citation>
    <scope>NUCLEOTIDE SEQUENCE [LARGE SCALE GENOMIC DNA]</scope>
    <source>
        <strain evidence="6 7">SZMC22713</strain>
    </source>
</reference>
<protein>
    <recommendedName>
        <fullName evidence="8">PAH2 domain-containing protein</fullName>
    </recommendedName>
</protein>
<evidence type="ECO:0008006" key="8">
    <source>
        <dbReference type="Google" id="ProtNLM"/>
    </source>
</evidence>
<dbReference type="Pfam" id="PF02671">
    <property type="entry name" value="PAH"/>
    <property type="match status" value="1"/>
</dbReference>